<reference evidence="2" key="2">
    <citation type="submission" date="2023-05" db="EMBL/GenBank/DDBJ databases">
        <authorList>
            <person name="Schelkunov M.I."/>
        </authorList>
    </citation>
    <scope>NUCLEOTIDE SEQUENCE</scope>
    <source>
        <strain evidence="2">Hsosn_3</strain>
        <tissue evidence="2">Leaf</tissue>
    </source>
</reference>
<keyword evidence="1" id="KW-1133">Transmembrane helix</keyword>
<evidence type="ECO:0008006" key="4">
    <source>
        <dbReference type="Google" id="ProtNLM"/>
    </source>
</evidence>
<evidence type="ECO:0000313" key="3">
    <source>
        <dbReference type="Proteomes" id="UP001237642"/>
    </source>
</evidence>
<gene>
    <name evidence="2" type="ORF">POM88_045405</name>
</gene>
<feature type="transmembrane region" description="Helical" evidence="1">
    <location>
        <begin position="78"/>
        <end position="97"/>
    </location>
</feature>
<dbReference type="EMBL" id="JAUIZM010000010">
    <property type="protein sequence ID" value="KAK1360931.1"/>
    <property type="molecule type" value="Genomic_DNA"/>
</dbReference>
<keyword evidence="1" id="KW-0812">Transmembrane</keyword>
<dbReference type="AlphaFoldDB" id="A0AAD8M4X4"/>
<accession>A0AAD8M4X4</accession>
<feature type="transmembrane region" description="Helical" evidence="1">
    <location>
        <begin position="104"/>
        <end position="120"/>
    </location>
</feature>
<keyword evidence="1" id="KW-0472">Membrane</keyword>
<evidence type="ECO:0000313" key="2">
    <source>
        <dbReference type="EMBL" id="KAK1360931.1"/>
    </source>
</evidence>
<name>A0AAD8M4X4_9APIA</name>
<sequence length="157" mass="17830">MLQSAYLIASKLNIIPEPLHLVLKEFGSGNGGGLGFNNKDFGWGGFDGRRRNKKFGFLGFLIVLGMWVWFVFGKQVSVDVFLGFFVLCLVGVCAIWGKIDVQDWFLGVCSCAVFVVLGMRRERLRNWVCLIEETSGKIQVQVIMFLCKINWESVFYK</sequence>
<dbReference type="Proteomes" id="UP001237642">
    <property type="component" value="Unassembled WGS sequence"/>
</dbReference>
<keyword evidence="3" id="KW-1185">Reference proteome</keyword>
<reference evidence="2" key="1">
    <citation type="submission" date="2023-02" db="EMBL/GenBank/DDBJ databases">
        <title>Genome of toxic invasive species Heracleum sosnowskyi carries increased number of genes despite the absence of recent whole-genome duplications.</title>
        <authorList>
            <person name="Schelkunov M."/>
            <person name="Shtratnikova V."/>
            <person name="Makarenko M."/>
            <person name="Klepikova A."/>
            <person name="Omelchenko D."/>
            <person name="Novikova G."/>
            <person name="Obukhova E."/>
            <person name="Bogdanov V."/>
            <person name="Penin A."/>
            <person name="Logacheva M."/>
        </authorList>
    </citation>
    <scope>NUCLEOTIDE SEQUENCE</scope>
    <source>
        <strain evidence="2">Hsosn_3</strain>
        <tissue evidence="2">Leaf</tissue>
    </source>
</reference>
<comment type="caution">
    <text evidence="2">The sequence shown here is derived from an EMBL/GenBank/DDBJ whole genome shotgun (WGS) entry which is preliminary data.</text>
</comment>
<feature type="transmembrane region" description="Helical" evidence="1">
    <location>
        <begin position="55"/>
        <end position="72"/>
    </location>
</feature>
<organism evidence="2 3">
    <name type="scientific">Heracleum sosnowskyi</name>
    <dbReference type="NCBI Taxonomy" id="360622"/>
    <lineage>
        <taxon>Eukaryota</taxon>
        <taxon>Viridiplantae</taxon>
        <taxon>Streptophyta</taxon>
        <taxon>Embryophyta</taxon>
        <taxon>Tracheophyta</taxon>
        <taxon>Spermatophyta</taxon>
        <taxon>Magnoliopsida</taxon>
        <taxon>eudicotyledons</taxon>
        <taxon>Gunneridae</taxon>
        <taxon>Pentapetalae</taxon>
        <taxon>asterids</taxon>
        <taxon>campanulids</taxon>
        <taxon>Apiales</taxon>
        <taxon>Apiaceae</taxon>
        <taxon>Apioideae</taxon>
        <taxon>apioid superclade</taxon>
        <taxon>Tordylieae</taxon>
        <taxon>Tordyliinae</taxon>
        <taxon>Heracleum</taxon>
    </lineage>
</organism>
<proteinExistence type="predicted"/>
<evidence type="ECO:0000256" key="1">
    <source>
        <dbReference type="SAM" id="Phobius"/>
    </source>
</evidence>
<protein>
    <recommendedName>
        <fullName evidence="4">Transmembrane protein</fullName>
    </recommendedName>
</protein>